<feature type="non-terminal residue" evidence="2">
    <location>
        <position position="1"/>
    </location>
</feature>
<dbReference type="Gene3D" id="3.30.559.10">
    <property type="entry name" value="Chloramphenicol acetyltransferase-like domain"/>
    <property type="match status" value="1"/>
</dbReference>
<evidence type="ECO:0000313" key="2">
    <source>
        <dbReference type="EMBL" id="MBF6303158.1"/>
    </source>
</evidence>
<dbReference type="RefSeq" id="WP_195134312.1">
    <property type="nucleotide sequence ID" value="NZ_JADLQX010000219.1"/>
</dbReference>
<organism evidence="2 3">
    <name type="scientific">Nocardia amamiensis</name>
    <dbReference type="NCBI Taxonomy" id="404578"/>
    <lineage>
        <taxon>Bacteria</taxon>
        <taxon>Bacillati</taxon>
        <taxon>Actinomycetota</taxon>
        <taxon>Actinomycetes</taxon>
        <taxon>Mycobacteriales</taxon>
        <taxon>Nocardiaceae</taxon>
        <taxon>Nocardia</taxon>
    </lineage>
</organism>
<evidence type="ECO:0000313" key="3">
    <source>
        <dbReference type="Proteomes" id="UP000702209"/>
    </source>
</evidence>
<dbReference type="Gene3D" id="3.30.559.30">
    <property type="entry name" value="Nonribosomal peptide synthetase, condensation domain"/>
    <property type="match status" value="1"/>
</dbReference>
<proteinExistence type="predicted"/>
<dbReference type="EMBL" id="JADLQX010000219">
    <property type="protein sequence ID" value="MBF6303158.1"/>
    <property type="molecule type" value="Genomic_DNA"/>
</dbReference>
<dbReference type="Pfam" id="PF00668">
    <property type="entry name" value="Condensation"/>
    <property type="match status" value="1"/>
</dbReference>
<reference evidence="2 3" key="1">
    <citation type="submission" date="2020-10" db="EMBL/GenBank/DDBJ databases">
        <title>Identification of Nocardia species via Next-generation sequencing and recognition of intraspecies genetic diversity.</title>
        <authorList>
            <person name="Li P."/>
            <person name="Li P."/>
            <person name="Lu B."/>
        </authorList>
    </citation>
    <scope>NUCLEOTIDE SEQUENCE [LARGE SCALE GENOMIC DNA]</scope>
    <source>
        <strain evidence="2 3">BJ06-0157</strain>
    </source>
</reference>
<gene>
    <name evidence="2" type="ORF">IU459_37560</name>
</gene>
<keyword evidence="3" id="KW-1185">Reference proteome</keyword>
<feature type="domain" description="Condensation" evidence="1">
    <location>
        <begin position="12"/>
        <end position="155"/>
    </location>
</feature>
<evidence type="ECO:0000259" key="1">
    <source>
        <dbReference type="Pfam" id="PF00668"/>
    </source>
</evidence>
<dbReference type="Proteomes" id="UP000702209">
    <property type="component" value="Unassembled WGS sequence"/>
</dbReference>
<accession>A0ABS0D2U1</accession>
<dbReference type="InterPro" id="IPR001242">
    <property type="entry name" value="Condensation_dom"/>
</dbReference>
<name>A0ABS0D2U1_9NOCA</name>
<sequence>AMAQFVWFAFDGERRDVLLIVAHHFVVDGVSWRILIPDFAVAWSQLVAGQPVTLPANGTSMRRWAHSLVEAARAPERVAELPFWQQVSATPDPLLGSRPFDPAVDTFATVERVEVTVPAEVTDAVLTAIPGLYRGGVNDGLLSALAIAVARWRGDGSDATLIKLE</sequence>
<dbReference type="InterPro" id="IPR023213">
    <property type="entry name" value="CAT-like_dom_sf"/>
</dbReference>
<dbReference type="SUPFAM" id="SSF52777">
    <property type="entry name" value="CoA-dependent acyltransferases"/>
    <property type="match status" value="2"/>
</dbReference>
<protein>
    <recommendedName>
        <fullName evidence="1">Condensation domain-containing protein</fullName>
    </recommendedName>
</protein>
<comment type="caution">
    <text evidence="2">The sequence shown here is derived from an EMBL/GenBank/DDBJ whole genome shotgun (WGS) entry which is preliminary data.</text>
</comment>
<feature type="non-terminal residue" evidence="2">
    <location>
        <position position="165"/>
    </location>
</feature>